<dbReference type="Proteomes" id="UP000254927">
    <property type="component" value="Unassembled WGS sequence"/>
</dbReference>
<reference evidence="2 3" key="1">
    <citation type="submission" date="2018-06" db="EMBL/GenBank/DDBJ databases">
        <authorList>
            <consortium name="Pathogen Informatics"/>
            <person name="Doyle S."/>
        </authorList>
    </citation>
    <scope>NUCLEOTIDE SEQUENCE [LARGE SCALE GENOMIC DNA]</scope>
    <source>
        <strain evidence="2 3">NCTC10660</strain>
    </source>
</reference>
<evidence type="ECO:0000313" key="2">
    <source>
        <dbReference type="EMBL" id="STZ66827.1"/>
    </source>
</evidence>
<dbReference type="EMBL" id="UGQW01000002">
    <property type="protein sequence ID" value="STZ66827.1"/>
    <property type="molecule type" value="Genomic_DNA"/>
</dbReference>
<feature type="transmembrane region" description="Helical" evidence="1">
    <location>
        <begin position="68"/>
        <end position="93"/>
    </location>
</feature>
<sequence length="113" mass="13651">MTSRRSRDLGQLMIITRPRYRSRRILIRHFVLTTLTWLMWLAMIYFIFRDYRQIFSRPVLDGQTLPQLAKTVLLIILLQFNLLLSWSLITGSAMRKRMRRQRKNNKQNTVKAV</sequence>
<name>A0A378TV88_NEIEL</name>
<keyword evidence="1" id="KW-1133">Transmembrane helix</keyword>
<accession>A0A378TV88</accession>
<gene>
    <name evidence="2" type="ORF">NCTC10660_00288</name>
</gene>
<evidence type="ECO:0000256" key="1">
    <source>
        <dbReference type="SAM" id="Phobius"/>
    </source>
</evidence>
<evidence type="ECO:0000313" key="3">
    <source>
        <dbReference type="Proteomes" id="UP000254927"/>
    </source>
</evidence>
<keyword evidence="1" id="KW-0472">Membrane</keyword>
<organism evidence="2 3">
    <name type="scientific">Neisseria elongata</name>
    <dbReference type="NCBI Taxonomy" id="495"/>
    <lineage>
        <taxon>Bacteria</taxon>
        <taxon>Pseudomonadati</taxon>
        <taxon>Pseudomonadota</taxon>
        <taxon>Betaproteobacteria</taxon>
        <taxon>Neisseriales</taxon>
        <taxon>Neisseriaceae</taxon>
        <taxon>Neisseria</taxon>
    </lineage>
</organism>
<proteinExistence type="predicted"/>
<feature type="transmembrane region" description="Helical" evidence="1">
    <location>
        <begin position="25"/>
        <end position="48"/>
    </location>
</feature>
<keyword evidence="1" id="KW-0812">Transmembrane</keyword>
<dbReference type="AlphaFoldDB" id="A0A378TV88"/>
<protein>
    <submittedName>
        <fullName evidence="2">Uncharacterized protein</fullName>
    </submittedName>
</protein>